<proteinExistence type="inferred from homology"/>
<evidence type="ECO:0000256" key="2">
    <source>
        <dbReference type="ARBA" id="ARBA00022630"/>
    </source>
</evidence>
<keyword evidence="4 5" id="KW-0560">Oxidoreductase</keyword>
<dbReference type="STRING" id="1423724.FC32_GL001817"/>
<comment type="caution">
    <text evidence="7">The sequence shown here is derived from an EMBL/GenBank/DDBJ whole genome shotgun (WGS) entry which is preliminary data.</text>
</comment>
<evidence type="ECO:0000313" key="7">
    <source>
        <dbReference type="EMBL" id="KRL87198.1"/>
    </source>
</evidence>
<evidence type="ECO:0000313" key="8">
    <source>
        <dbReference type="Proteomes" id="UP000051324"/>
    </source>
</evidence>
<evidence type="ECO:0000256" key="3">
    <source>
        <dbReference type="ARBA" id="ARBA00022643"/>
    </source>
</evidence>
<dbReference type="Proteomes" id="UP000051324">
    <property type="component" value="Unassembled WGS sequence"/>
</dbReference>
<dbReference type="PANTHER" id="PTHR43425">
    <property type="entry name" value="OXYGEN-INSENSITIVE NADPH NITROREDUCTASE"/>
    <property type="match status" value="1"/>
</dbReference>
<dbReference type="eggNOG" id="COG0778">
    <property type="taxonomic scope" value="Bacteria"/>
</dbReference>
<keyword evidence="5" id="KW-0521">NADP</keyword>
<keyword evidence="8" id="KW-1185">Reference proteome</keyword>
<feature type="domain" description="Nitroreductase" evidence="6">
    <location>
        <begin position="14"/>
        <end position="166"/>
    </location>
</feature>
<name>A0A0R1U2N0_9LACO</name>
<dbReference type="AlphaFoldDB" id="A0A0R1U2N0"/>
<keyword evidence="2 5" id="KW-0285">Flavoprotein</keyword>
<comment type="similarity">
    <text evidence="1 5">Belongs to the flavin oxidoreductase frp family.</text>
</comment>
<protein>
    <submittedName>
        <fullName evidence="7">Nitroreductase</fullName>
    </submittedName>
</protein>
<evidence type="ECO:0000259" key="6">
    <source>
        <dbReference type="Pfam" id="PF00881"/>
    </source>
</evidence>
<accession>A0A0R1U2N0</accession>
<dbReference type="PATRIC" id="fig|1423724.4.peg.1894"/>
<dbReference type="OrthoDB" id="9775805at2"/>
<organism evidence="7 8">
    <name type="scientific">Ligilactobacillus apodemi DSM 16634 = JCM 16172</name>
    <dbReference type="NCBI Taxonomy" id="1423724"/>
    <lineage>
        <taxon>Bacteria</taxon>
        <taxon>Bacillati</taxon>
        <taxon>Bacillota</taxon>
        <taxon>Bacilli</taxon>
        <taxon>Lactobacillales</taxon>
        <taxon>Lactobacillaceae</taxon>
        <taxon>Ligilactobacillus</taxon>
    </lineage>
</organism>
<reference evidence="7 8" key="1">
    <citation type="journal article" date="2015" name="Genome Announc.">
        <title>Expanding the biotechnology potential of lactobacilli through comparative genomics of 213 strains and associated genera.</title>
        <authorList>
            <person name="Sun Z."/>
            <person name="Harris H.M."/>
            <person name="McCann A."/>
            <person name="Guo C."/>
            <person name="Argimon S."/>
            <person name="Zhang W."/>
            <person name="Yang X."/>
            <person name="Jeffery I.B."/>
            <person name="Cooney J.C."/>
            <person name="Kagawa T.F."/>
            <person name="Liu W."/>
            <person name="Song Y."/>
            <person name="Salvetti E."/>
            <person name="Wrobel A."/>
            <person name="Rasinkangas P."/>
            <person name="Parkhill J."/>
            <person name="Rea M.C."/>
            <person name="O'Sullivan O."/>
            <person name="Ritari J."/>
            <person name="Douillard F.P."/>
            <person name="Paul Ross R."/>
            <person name="Yang R."/>
            <person name="Briner A.E."/>
            <person name="Felis G.E."/>
            <person name="de Vos W.M."/>
            <person name="Barrangou R."/>
            <person name="Klaenhammer T.R."/>
            <person name="Caufield P.W."/>
            <person name="Cui Y."/>
            <person name="Zhang H."/>
            <person name="O'Toole P.W."/>
        </authorList>
    </citation>
    <scope>NUCLEOTIDE SEQUENCE [LARGE SCALE GENOMIC DNA]</scope>
    <source>
        <strain evidence="7 8">DSM 16634</strain>
    </source>
</reference>
<dbReference type="PIRSF" id="PIRSF005426">
    <property type="entry name" value="Frp"/>
    <property type="match status" value="1"/>
</dbReference>
<evidence type="ECO:0000256" key="5">
    <source>
        <dbReference type="PIRNR" id="PIRNR005426"/>
    </source>
</evidence>
<sequence>MEKLNETLTTQLNHRTIRKFSPKPVTQNELALLFEAARHTSTSEFLQQFSILRITDPAKKEAIREISHQDYVGGNGELLIFLADLNRNYQIRKQLGKDVGRLQTTDLFFQAQNDMVLAVQNTLLAAESLGLGGVILGSINDDPKRLVEVLELPKLTYPILGLQIGHPAQEPQLKPRLPLEFTVFENDYPTEFPVEKLADYDKIVHTYYDLRDANRRVDEFTTQIASAKLDKRVTKRDDIVAALHHQGLCLE</sequence>
<dbReference type="Pfam" id="PF00881">
    <property type="entry name" value="Nitroreductase"/>
    <property type="match status" value="1"/>
</dbReference>
<dbReference type="InterPro" id="IPR029479">
    <property type="entry name" value="Nitroreductase"/>
</dbReference>
<keyword evidence="3 5" id="KW-0288">FMN</keyword>
<dbReference type="RefSeq" id="WP_025087297.1">
    <property type="nucleotide sequence ID" value="NZ_AZFT01000006.1"/>
</dbReference>
<dbReference type="EMBL" id="AZFT01000006">
    <property type="protein sequence ID" value="KRL87198.1"/>
    <property type="molecule type" value="Genomic_DNA"/>
</dbReference>
<dbReference type="PANTHER" id="PTHR43425:SF2">
    <property type="entry name" value="OXYGEN-INSENSITIVE NADPH NITROREDUCTASE"/>
    <property type="match status" value="1"/>
</dbReference>
<dbReference type="InterPro" id="IPR000415">
    <property type="entry name" value="Nitroreductase-like"/>
</dbReference>
<dbReference type="SUPFAM" id="SSF55469">
    <property type="entry name" value="FMN-dependent nitroreductase-like"/>
    <property type="match status" value="1"/>
</dbReference>
<dbReference type="InterPro" id="IPR016446">
    <property type="entry name" value="Flavin_OxRdtase_Frp"/>
</dbReference>
<gene>
    <name evidence="7" type="ORF">FC32_GL001817</name>
</gene>
<evidence type="ECO:0000256" key="1">
    <source>
        <dbReference type="ARBA" id="ARBA00008366"/>
    </source>
</evidence>
<dbReference type="Gene3D" id="3.40.109.10">
    <property type="entry name" value="NADH Oxidase"/>
    <property type="match status" value="1"/>
</dbReference>
<dbReference type="CDD" id="cd02146">
    <property type="entry name" value="NfsA-like"/>
    <property type="match status" value="1"/>
</dbReference>
<evidence type="ECO:0000256" key="4">
    <source>
        <dbReference type="ARBA" id="ARBA00023002"/>
    </source>
</evidence>
<dbReference type="GO" id="GO:0016491">
    <property type="term" value="F:oxidoreductase activity"/>
    <property type="evidence" value="ECO:0007669"/>
    <property type="project" value="UniProtKB-UniRule"/>
</dbReference>